<feature type="region of interest" description="Disordered" evidence="1">
    <location>
        <begin position="354"/>
        <end position="377"/>
    </location>
</feature>
<dbReference type="STRING" id="67767.A0A0J7K4Q0"/>
<gene>
    <name evidence="2" type="ORF">RF55_16262</name>
</gene>
<evidence type="ECO:0000256" key="1">
    <source>
        <dbReference type="SAM" id="MobiDB-lite"/>
    </source>
</evidence>
<accession>A0A0J7K4Q0</accession>
<sequence>MRTIRQLATDEQERYPREAAVLRRDVYMDDVLTGAAIVEEAKELQQQLIKLCTGGLPLRKWSANEASLLTDIPAEHRMQRELRDWRPHETQSTLGLQWHSATDEFSFATHAISVANITKRSVLSLTAKLFNPLGWLAPTTVSAKIAIQSTWLQGLDCDTPIDDASARQWQAFQEELPLLEEIRVPRWIGLTTSSAVVEVHGFADASERTYAAVLYLRTKDNDSWQTILLTAKTKVAPTKQDDFTSPEALCSRSSRTTCYSHQNNARLREVPAALLDGPYCRARLDSRTSNQVENLRCEQDSRDPNQLLWHHISGVDNPADCASRGLTPSELVNHKLWWWGLPWLISESSLWPDSSGPSSDAGLPEERARVHAAGSAPLPVTEPNELLRFSSLHRLL</sequence>
<evidence type="ECO:0000313" key="2">
    <source>
        <dbReference type="EMBL" id="KMQ85274.1"/>
    </source>
</evidence>
<dbReference type="AlphaFoldDB" id="A0A0J7K4Q0"/>
<reference evidence="2 3" key="1">
    <citation type="submission" date="2015-04" db="EMBL/GenBank/DDBJ databases">
        <title>Lasius niger genome sequencing.</title>
        <authorList>
            <person name="Konorov E.A."/>
            <person name="Nikitin M.A."/>
            <person name="Kirill M.V."/>
            <person name="Chang P."/>
        </authorList>
    </citation>
    <scope>NUCLEOTIDE SEQUENCE [LARGE SCALE GENOMIC DNA]</scope>
    <source>
        <tissue evidence="2">Whole</tissue>
    </source>
</reference>
<name>A0A0J7K4Q0_LASNI</name>
<keyword evidence="3" id="KW-1185">Reference proteome</keyword>
<dbReference type="Proteomes" id="UP000036403">
    <property type="component" value="Unassembled WGS sequence"/>
</dbReference>
<protein>
    <submittedName>
        <fullName evidence="2">Gag-pol polyprotein</fullName>
    </submittedName>
</protein>
<dbReference type="EMBL" id="LBMM01014210">
    <property type="protein sequence ID" value="KMQ85274.1"/>
    <property type="molecule type" value="Genomic_DNA"/>
</dbReference>
<dbReference type="PaxDb" id="67767-A0A0J7K4Q0"/>
<organism evidence="2 3">
    <name type="scientific">Lasius niger</name>
    <name type="common">Black garden ant</name>
    <dbReference type="NCBI Taxonomy" id="67767"/>
    <lineage>
        <taxon>Eukaryota</taxon>
        <taxon>Metazoa</taxon>
        <taxon>Ecdysozoa</taxon>
        <taxon>Arthropoda</taxon>
        <taxon>Hexapoda</taxon>
        <taxon>Insecta</taxon>
        <taxon>Pterygota</taxon>
        <taxon>Neoptera</taxon>
        <taxon>Endopterygota</taxon>
        <taxon>Hymenoptera</taxon>
        <taxon>Apocrita</taxon>
        <taxon>Aculeata</taxon>
        <taxon>Formicoidea</taxon>
        <taxon>Formicidae</taxon>
        <taxon>Formicinae</taxon>
        <taxon>Lasius</taxon>
        <taxon>Lasius</taxon>
    </lineage>
</organism>
<dbReference type="InterPro" id="IPR008042">
    <property type="entry name" value="Retrotrans_Pao"/>
</dbReference>
<evidence type="ECO:0000313" key="3">
    <source>
        <dbReference type="Proteomes" id="UP000036403"/>
    </source>
</evidence>
<dbReference type="OrthoDB" id="7554397at2759"/>
<proteinExistence type="predicted"/>
<comment type="caution">
    <text evidence="2">The sequence shown here is derived from an EMBL/GenBank/DDBJ whole genome shotgun (WGS) entry which is preliminary data.</text>
</comment>
<dbReference type="Pfam" id="PF05380">
    <property type="entry name" value="Peptidase_A17"/>
    <property type="match status" value="1"/>
</dbReference>
<dbReference type="PANTHER" id="PTHR47331">
    <property type="entry name" value="PHD-TYPE DOMAIN-CONTAINING PROTEIN"/>
    <property type="match status" value="1"/>
</dbReference>